<feature type="region of interest" description="Disordered" evidence="1">
    <location>
        <begin position="196"/>
        <end position="310"/>
    </location>
</feature>
<proteinExistence type="predicted"/>
<sequence>MTSSRPTPPSPAKAAATPIGMNAMMTTKTTTTTTTMMMPSRAPSSTISTTSNASDTTSSGGRASGRPPRFVPPPPPPRRLLLTQTDPVAGQAKTWLLGGCRRRRQRFGPNRYRVKDNAINTEYQQLGVGGGPKTTVINDNRDLPAGGTQARLSHFISNSLEDGKADPPESAHPAPVAAEGHDLSTFHRLTGRDLLSRSATNRVQPKEAVISYSQQRNSKMDTPTVNRRPRPLSAGALGGSTSNSNPNNSRSSSSHGNSPLGGGLTRAGVEPVGHQQQVGQAGGGSAGRVGGGSGSAGGNSTACSSSRGGSKLGDLEILARREKIYSMSQSRSGCRVRETTSTTTLMAMATEMRSGMDSEKRDSSWPKRAAAAASLTRTRSSTSMDGAGAISTTTTTTTTMTEEAFLETEVGRSKRLINFIKRRNSEITASSTSSTPNFSDGAFGEQPQPSHSQGSLLLQKLPPGQSQAQDSVEMAQMSPRKDNDKPSLNRRLWKQITKRRRTNSVSQIVAG</sequence>
<feature type="compositionally biased region" description="Pro residues" evidence="1">
    <location>
        <begin position="69"/>
        <end position="78"/>
    </location>
</feature>
<feature type="compositionally biased region" description="Pro residues" evidence="1">
    <location>
        <begin position="1"/>
        <end position="11"/>
    </location>
</feature>
<feature type="compositionally biased region" description="Polar residues" evidence="1">
    <location>
        <begin position="447"/>
        <end position="456"/>
    </location>
</feature>
<dbReference type="EMBL" id="CH983393">
    <property type="protein sequence ID" value="EDX16433.1"/>
    <property type="molecule type" value="Genomic_DNA"/>
</dbReference>
<feature type="region of interest" description="Disordered" evidence="1">
    <location>
        <begin position="427"/>
        <end position="511"/>
    </location>
</feature>
<dbReference type="STRING" id="7240.B4NTY6"/>
<organism evidence="2 3">
    <name type="scientific">Drosophila simulans</name>
    <name type="common">Fruit fly</name>
    <dbReference type="NCBI Taxonomy" id="7240"/>
    <lineage>
        <taxon>Eukaryota</taxon>
        <taxon>Metazoa</taxon>
        <taxon>Ecdysozoa</taxon>
        <taxon>Arthropoda</taxon>
        <taxon>Hexapoda</taxon>
        <taxon>Insecta</taxon>
        <taxon>Pterygota</taxon>
        <taxon>Neoptera</taxon>
        <taxon>Endopterygota</taxon>
        <taxon>Diptera</taxon>
        <taxon>Brachycera</taxon>
        <taxon>Muscomorpha</taxon>
        <taxon>Ephydroidea</taxon>
        <taxon>Drosophilidae</taxon>
        <taxon>Drosophila</taxon>
        <taxon>Sophophora</taxon>
    </lineage>
</organism>
<dbReference type="Proteomes" id="UP000000304">
    <property type="component" value="Unassembled WGS sequence"/>
</dbReference>
<dbReference type="OrthoDB" id="410721at2759"/>
<accession>B4NTY6</accession>
<name>B4NTY6_DROSI</name>
<feature type="region of interest" description="Disordered" evidence="1">
    <location>
        <begin position="352"/>
        <end position="399"/>
    </location>
</feature>
<evidence type="ECO:0000313" key="3">
    <source>
        <dbReference type="Proteomes" id="UP000000304"/>
    </source>
</evidence>
<feature type="region of interest" description="Disordered" evidence="1">
    <location>
        <begin position="1"/>
        <end position="79"/>
    </location>
</feature>
<keyword evidence="3" id="KW-1185">Reference proteome</keyword>
<evidence type="ECO:0000313" key="2">
    <source>
        <dbReference type="EMBL" id="EDX16433.1"/>
    </source>
</evidence>
<feature type="compositionally biased region" description="Gly residues" evidence="1">
    <location>
        <begin position="280"/>
        <end position="297"/>
    </location>
</feature>
<dbReference type="PANTHER" id="PTHR46848">
    <property type="entry name" value="REGULATOR OF G-PROTEIN SIGNALING 3"/>
    <property type="match status" value="1"/>
</dbReference>
<feature type="compositionally biased region" description="Low complexity" evidence="1">
    <location>
        <begin position="368"/>
        <end position="383"/>
    </location>
</feature>
<dbReference type="GO" id="GO:0005886">
    <property type="term" value="C:plasma membrane"/>
    <property type="evidence" value="ECO:0007669"/>
    <property type="project" value="TreeGrafter"/>
</dbReference>
<dbReference type="HOGENOM" id="CLU_533489_0_0_1"/>
<feature type="compositionally biased region" description="Polar residues" evidence="1">
    <location>
        <begin position="211"/>
        <end position="225"/>
    </location>
</feature>
<feature type="compositionally biased region" description="Basic residues" evidence="1">
    <location>
        <begin position="491"/>
        <end position="502"/>
    </location>
</feature>
<dbReference type="AlphaFoldDB" id="B4NTY6"/>
<feature type="compositionally biased region" description="Low complexity" evidence="1">
    <location>
        <begin position="239"/>
        <end position="258"/>
    </location>
</feature>
<feature type="region of interest" description="Disordered" evidence="1">
    <location>
        <begin position="159"/>
        <end position="180"/>
    </location>
</feature>
<feature type="compositionally biased region" description="Low complexity" evidence="1">
    <location>
        <begin position="12"/>
        <end position="59"/>
    </location>
</feature>
<evidence type="ECO:0000256" key="1">
    <source>
        <dbReference type="SAM" id="MobiDB-lite"/>
    </source>
</evidence>
<dbReference type="GO" id="GO:0005634">
    <property type="term" value="C:nucleus"/>
    <property type="evidence" value="ECO:0007669"/>
    <property type="project" value="TreeGrafter"/>
</dbReference>
<dbReference type="PANTHER" id="PTHR46848:SF1">
    <property type="entry name" value="REGULATOR OF G-PROTEIN SIGNALING 3"/>
    <property type="match status" value="1"/>
</dbReference>
<reference evidence="2 3" key="1">
    <citation type="journal article" date="2007" name="Nature">
        <title>Evolution of genes and genomes on the Drosophila phylogeny.</title>
        <authorList>
            <consortium name="Drosophila 12 Genomes Consortium"/>
            <person name="Clark A.G."/>
            <person name="Eisen M.B."/>
            <person name="Smith D.R."/>
            <person name="Bergman C.M."/>
            <person name="Oliver B."/>
            <person name="Markow T.A."/>
            <person name="Kaufman T.C."/>
            <person name="Kellis M."/>
            <person name="Gelbart W."/>
            <person name="Iyer V.N."/>
            <person name="Pollard D.A."/>
            <person name="Sackton T.B."/>
            <person name="Larracuente A.M."/>
            <person name="Singh N.D."/>
            <person name="Abad J.P."/>
            <person name="Abt D.N."/>
            <person name="Adryan B."/>
            <person name="Aguade M."/>
            <person name="Akashi H."/>
            <person name="Anderson W.W."/>
            <person name="Aquadro C.F."/>
            <person name="Ardell D.H."/>
            <person name="Arguello R."/>
            <person name="Artieri C.G."/>
            <person name="Barbash D.A."/>
            <person name="Barker D."/>
            <person name="Barsanti P."/>
            <person name="Batterham P."/>
            <person name="Batzoglou S."/>
            <person name="Begun D."/>
            <person name="Bhutkar A."/>
            <person name="Blanco E."/>
            <person name="Bosak S.A."/>
            <person name="Bradley R.K."/>
            <person name="Brand A.D."/>
            <person name="Brent M.R."/>
            <person name="Brooks A.N."/>
            <person name="Brown R.H."/>
            <person name="Butlin R.K."/>
            <person name="Caggese C."/>
            <person name="Calvi B.R."/>
            <person name="Bernardo de Carvalho A."/>
            <person name="Caspi A."/>
            <person name="Castrezana S."/>
            <person name="Celniker S.E."/>
            <person name="Chang J.L."/>
            <person name="Chapple C."/>
            <person name="Chatterji S."/>
            <person name="Chinwalla A."/>
            <person name="Civetta A."/>
            <person name="Clifton S.W."/>
            <person name="Comeron J.M."/>
            <person name="Costello J.C."/>
            <person name="Coyne J.A."/>
            <person name="Daub J."/>
            <person name="David R.G."/>
            <person name="Delcher A.L."/>
            <person name="Delehaunty K."/>
            <person name="Do C.B."/>
            <person name="Ebling H."/>
            <person name="Edwards K."/>
            <person name="Eickbush T."/>
            <person name="Evans J.D."/>
            <person name="Filipski A."/>
            <person name="Findeiss S."/>
            <person name="Freyhult E."/>
            <person name="Fulton L."/>
            <person name="Fulton R."/>
            <person name="Garcia A.C."/>
            <person name="Gardiner A."/>
            <person name="Garfield D.A."/>
            <person name="Garvin B.E."/>
            <person name="Gibson G."/>
            <person name="Gilbert D."/>
            <person name="Gnerre S."/>
            <person name="Godfrey J."/>
            <person name="Good R."/>
            <person name="Gotea V."/>
            <person name="Gravely B."/>
            <person name="Greenberg A.J."/>
            <person name="Griffiths-Jones S."/>
            <person name="Gross S."/>
            <person name="Guigo R."/>
            <person name="Gustafson E.A."/>
            <person name="Haerty W."/>
            <person name="Hahn M.W."/>
            <person name="Halligan D.L."/>
            <person name="Halpern A.L."/>
            <person name="Halter G.M."/>
            <person name="Han M.V."/>
            <person name="Heger A."/>
            <person name="Hillier L."/>
            <person name="Hinrichs A.S."/>
            <person name="Holmes I."/>
            <person name="Hoskins R.A."/>
            <person name="Hubisz M.J."/>
            <person name="Hultmark D."/>
            <person name="Huntley M.A."/>
            <person name="Jaffe D.B."/>
            <person name="Jagadeeshan S."/>
            <person name="Jeck W.R."/>
            <person name="Johnson J."/>
            <person name="Jones C.D."/>
            <person name="Jordan W.C."/>
            <person name="Karpen G.H."/>
            <person name="Kataoka E."/>
            <person name="Keightley P.D."/>
            <person name="Kheradpour P."/>
            <person name="Kirkness E.F."/>
            <person name="Koerich L.B."/>
            <person name="Kristiansen K."/>
            <person name="Kudrna D."/>
            <person name="Kulathinal R.J."/>
            <person name="Kumar S."/>
            <person name="Kwok R."/>
            <person name="Lander E."/>
            <person name="Langley C.H."/>
            <person name="Lapoint R."/>
            <person name="Lazzaro B.P."/>
            <person name="Lee S.J."/>
            <person name="Levesque L."/>
            <person name="Li R."/>
            <person name="Lin C.F."/>
            <person name="Lin M.F."/>
            <person name="Lindblad-Toh K."/>
            <person name="Llopart A."/>
            <person name="Long M."/>
            <person name="Low L."/>
            <person name="Lozovsky E."/>
            <person name="Lu J."/>
            <person name="Luo M."/>
            <person name="Machado C.A."/>
            <person name="Makalowski W."/>
            <person name="Marzo M."/>
            <person name="Matsuda M."/>
            <person name="Matzkin L."/>
            <person name="McAllister B."/>
            <person name="McBride C.S."/>
            <person name="McKernan B."/>
            <person name="McKernan K."/>
            <person name="Mendez-Lago M."/>
            <person name="Minx P."/>
            <person name="Mollenhauer M.U."/>
            <person name="Montooth K."/>
            <person name="Mount S.M."/>
            <person name="Mu X."/>
            <person name="Myers E."/>
            <person name="Negre B."/>
            <person name="Newfeld S."/>
            <person name="Nielsen R."/>
            <person name="Noor M.A."/>
            <person name="O'Grady P."/>
            <person name="Pachter L."/>
            <person name="Papaceit M."/>
            <person name="Parisi M.J."/>
            <person name="Parisi M."/>
            <person name="Parts L."/>
            <person name="Pedersen J.S."/>
            <person name="Pesole G."/>
            <person name="Phillippy A.M."/>
            <person name="Ponting C.P."/>
            <person name="Pop M."/>
            <person name="Porcelli D."/>
            <person name="Powell J.R."/>
            <person name="Prohaska S."/>
            <person name="Pruitt K."/>
            <person name="Puig M."/>
            <person name="Quesneville H."/>
            <person name="Ram K.R."/>
            <person name="Rand D."/>
            <person name="Rasmussen M.D."/>
            <person name="Reed L.K."/>
            <person name="Reenan R."/>
            <person name="Reily A."/>
            <person name="Remington K.A."/>
            <person name="Rieger T.T."/>
            <person name="Ritchie M.G."/>
            <person name="Robin C."/>
            <person name="Rogers Y.H."/>
            <person name="Rohde C."/>
            <person name="Rozas J."/>
            <person name="Rubenfield M.J."/>
            <person name="Ruiz A."/>
            <person name="Russo S."/>
            <person name="Salzberg S.L."/>
            <person name="Sanchez-Gracia A."/>
            <person name="Saranga D.J."/>
            <person name="Sato H."/>
            <person name="Schaeffer S.W."/>
            <person name="Schatz M.C."/>
            <person name="Schlenke T."/>
            <person name="Schwartz R."/>
            <person name="Segarra C."/>
            <person name="Singh R.S."/>
            <person name="Sirot L."/>
            <person name="Sirota M."/>
            <person name="Sisneros N.B."/>
            <person name="Smith C.D."/>
            <person name="Smith T.F."/>
            <person name="Spieth J."/>
            <person name="Stage D.E."/>
            <person name="Stark A."/>
            <person name="Stephan W."/>
            <person name="Strausberg R.L."/>
            <person name="Strempel S."/>
            <person name="Sturgill D."/>
            <person name="Sutton G."/>
            <person name="Sutton G.G."/>
            <person name="Tao W."/>
            <person name="Teichmann S."/>
            <person name="Tobari Y.N."/>
            <person name="Tomimura Y."/>
            <person name="Tsolas J.M."/>
            <person name="Valente V.L."/>
            <person name="Venter E."/>
            <person name="Venter J.C."/>
            <person name="Vicario S."/>
            <person name="Vieira F.G."/>
            <person name="Vilella A.J."/>
            <person name="Villasante A."/>
            <person name="Walenz B."/>
            <person name="Wang J."/>
            <person name="Wasserman M."/>
            <person name="Watts T."/>
            <person name="Wilson D."/>
            <person name="Wilson R.K."/>
            <person name="Wing R.A."/>
            <person name="Wolfner M.F."/>
            <person name="Wong A."/>
            <person name="Wong G.K."/>
            <person name="Wu C.I."/>
            <person name="Wu G."/>
            <person name="Yamamoto D."/>
            <person name="Yang H.P."/>
            <person name="Yang S.P."/>
            <person name="Yorke J.A."/>
            <person name="Yoshida K."/>
            <person name="Zdobnov E."/>
            <person name="Zhang P."/>
            <person name="Zhang Y."/>
            <person name="Zimin A.V."/>
            <person name="Baldwin J."/>
            <person name="Abdouelleil A."/>
            <person name="Abdulkadir J."/>
            <person name="Abebe A."/>
            <person name="Abera B."/>
            <person name="Abreu J."/>
            <person name="Acer S.C."/>
            <person name="Aftuck L."/>
            <person name="Alexander A."/>
            <person name="An P."/>
            <person name="Anderson E."/>
            <person name="Anderson S."/>
            <person name="Arachi H."/>
            <person name="Azer M."/>
            <person name="Bachantsang P."/>
            <person name="Barry A."/>
            <person name="Bayul T."/>
            <person name="Berlin A."/>
            <person name="Bessette D."/>
            <person name="Bloom T."/>
            <person name="Blye J."/>
            <person name="Boguslavskiy L."/>
            <person name="Bonnet C."/>
            <person name="Boukhgalter B."/>
            <person name="Bourzgui I."/>
            <person name="Brown A."/>
            <person name="Cahill P."/>
            <person name="Channer S."/>
            <person name="Cheshatsang Y."/>
            <person name="Chuda L."/>
            <person name="Citroen M."/>
            <person name="Collymore A."/>
            <person name="Cooke P."/>
            <person name="Costello M."/>
            <person name="D'Aco K."/>
            <person name="Daza R."/>
            <person name="De Haan G."/>
            <person name="DeGray S."/>
            <person name="DeMaso C."/>
            <person name="Dhargay N."/>
            <person name="Dooley K."/>
            <person name="Dooley E."/>
            <person name="Doricent M."/>
            <person name="Dorje P."/>
            <person name="Dorjee K."/>
            <person name="Dupes A."/>
            <person name="Elong R."/>
            <person name="Falk J."/>
            <person name="Farina A."/>
            <person name="Faro S."/>
            <person name="Ferguson D."/>
            <person name="Fisher S."/>
            <person name="Foley C.D."/>
            <person name="Franke A."/>
            <person name="Friedrich D."/>
            <person name="Gadbois L."/>
            <person name="Gearin G."/>
            <person name="Gearin C.R."/>
            <person name="Giannoukos G."/>
            <person name="Goode T."/>
            <person name="Graham J."/>
            <person name="Grandbois E."/>
            <person name="Grewal S."/>
            <person name="Gyaltsen K."/>
            <person name="Hafez N."/>
            <person name="Hagos B."/>
            <person name="Hall J."/>
            <person name="Henson C."/>
            <person name="Hollinger A."/>
            <person name="Honan T."/>
            <person name="Huard M.D."/>
            <person name="Hughes L."/>
            <person name="Hurhula B."/>
            <person name="Husby M.E."/>
            <person name="Kamat A."/>
            <person name="Kanga B."/>
            <person name="Kashin S."/>
            <person name="Khazanovich D."/>
            <person name="Kisner P."/>
            <person name="Lance K."/>
            <person name="Lara M."/>
            <person name="Lee W."/>
            <person name="Lennon N."/>
            <person name="Letendre F."/>
            <person name="LeVine R."/>
            <person name="Lipovsky A."/>
            <person name="Liu X."/>
            <person name="Liu J."/>
            <person name="Liu S."/>
            <person name="Lokyitsang T."/>
            <person name="Lokyitsang Y."/>
            <person name="Lubonja R."/>
            <person name="Lui A."/>
            <person name="MacDonald P."/>
            <person name="Magnisalis V."/>
            <person name="Maru K."/>
            <person name="Matthews C."/>
            <person name="McCusker W."/>
            <person name="McDonough S."/>
            <person name="Mehta T."/>
            <person name="Meldrim J."/>
            <person name="Meneus L."/>
            <person name="Mihai O."/>
            <person name="Mihalev A."/>
            <person name="Mihova T."/>
            <person name="Mittelman R."/>
            <person name="Mlenga V."/>
            <person name="Montmayeur A."/>
            <person name="Mulrain L."/>
            <person name="Navidi A."/>
            <person name="Naylor J."/>
            <person name="Negash T."/>
            <person name="Nguyen T."/>
            <person name="Nguyen N."/>
            <person name="Nicol R."/>
            <person name="Norbu C."/>
            <person name="Norbu N."/>
            <person name="Novod N."/>
            <person name="O'Neill B."/>
            <person name="Osman S."/>
            <person name="Markiewicz E."/>
            <person name="Oyono O.L."/>
            <person name="Patti C."/>
            <person name="Phunkhang P."/>
            <person name="Pierre F."/>
            <person name="Priest M."/>
            <person name="Raghuraman S."/>
            <person name="Rege F."/>
            <person name="Reyes R."/>
            <person name="Rise C."/>
            <person name="Rogov P."/>
            <person name="Ross K."/>
            <person name="Ryan E."/>
            <person name="Settipalli S."/>
            <person name="Shea T."/>
            <person name="Sherpa N."/>
            <person name="Shi L."/>
            <person name="Shih D."/>
            <person name="Sparrow T."/>
            <person name="Spaulding J."/>
            <person name="Stalker J."/>
            <person name="Stange-Thomann N."/>
            <person name="Stavropoulos S."/>
            <person name="Stone C."/>
            <person name="Strader C."/>
            <person name="Tesfaye S."/>
            <person name="Thomson T."/>
            <person name="Thoulutsang Y."/>
            <person name="Thoulutsang D."/>
            <person name="Topham K."/>
            <person name="Topping I."/>
            <person name="Tsamla T."/>
            <person name="Vassiliev H."/>
            <person name="Vo A."/>
            <person name="Wangchuk T."/>
            <person name="Wangdi T."/>
            <person name="Weiand M."/>
            <person name="Wilkinson J."/>
            <person name="Wilson A."/>
            <person name="Yadav S."/>
            <person name="Young G."/>
            <person name="Yu Q."/>
            <person name="Zembek L."/>
            <person name="Zhong D."/>
            <person name="Zimmer A."/>
            <person name="Zwirko Z."/>
            <person name="Jaffe D.B."/>
            <person name="Alvarez P."/>
            <person name="Brockman W."/>
            <person name="Butler J."/>
            <person name="Chin C."/>
            <person name="Gnerre S."/>
            <person name="Grabherr M."/>
            <person name="Kleber M."/>
            <person name="Mauceli E."/>
            <person name="MacCallum I."/>
        </authorList>
    </citation>
    <scope>NUCLEOTIDE SEQUENCE [LARGE SCALE GENOMIC DNA]</scope>
    <source>
        <strain evidence="3">white501</strain>
    </source>
</reference>
<protein>
    <submittedName>
        <fullName evidence="2">GD24611</fullName>
    </submittedName>
</protein>
<gene>
    <name evidence="2" type="primary">Dsim\GD24611</name>
    <name evidence="2" type="ORF">Dsim_GD24611</name>
</gene>
<dbReference type="PhylomeDB" id="B4NTY6"/>
<dbReference type="Bgee" id="FBgn0195939">
    <property type="expression patterns" value="Expressed in embryo and 1 other cell type or tissue"/>
</dbReference>
<feature type="compositionally biased region" description="Polar residues" evidence="1">
    <location>
        <begin position="427"/>
        <end position="438"/>
    </location>
</feature>
<feature type="compositionally biased region" description="Basic and acidic residues" evidence="1">
    <location>
        <begin position="354"/>
        <end position="365"/>
    </location>
</feature>